<evidence type="ECO:0000256" key="5">
    <source>
        <dbReference type="ARBA" id="ARBA00023139"/>
    </source>
</evidence>
<name>A0ABU5DWY8_9PROT</name>
<feature type="compositionally biased region" description="Polar residues" evidence="7">
    <location>
        <begin position="110"/>
        <end position="126"/>
    </location>
</feature>
<keyword evidence="11" id="KW-1185">Reference proteome</keyword>
<protein>
    <recommendedName>
        <fullName evidence="3">17 kDa surface antigen</fullName>
    </recommendedName>
</protein>
<dbReference type="InterPro" id="IPR016364">
    <property type="entry name" value="Surface_antigen_Rickettsia"/>
</dbReference>
<evidence type="ECO:0000259" key="9">
    <source>
        <dbReference type="Pfam" id="PF16998"/>
    </source>
</evidence>
<comment type="similarity">
    <text evidence="2">Belongs to the rickettsiale 17 kDa surface antigen family.</text>
</comment>
<reference evidence="10 11" key="1">
    <citation type="journal article" date="2013" name="Antonie Van Leeuwenhoek">
        <title>Dongia rigui sp. nov., isolated from freshwater of a large wetland in Korea.</title>
        <authorList>
            <person name="Baik K.S."/>
            <person name="Hwang Y.M."/>
            <person name="Choi J.S."/>
            <person name="Kwon J."/>
            <person name="Seong C.N."/>
        </authorList>
    </citation>
    <scope>NUCLEOTIDE SEQUENCE [LARGE SCALE GENOMIC DNA]</scope>
    <source>
        <strain evidence="10 11">04SU4-P</strain>
    </source>
</reference>
<evidence type="ECO:0000256" key="2">
    <source>
        <dbReference type="ARBA" id="ARBA00008681"/>
    </source>
</evidence>
<dbReference type="InterPro" id="IPR032635">
    <property type="entry name" value="Anti_2"/>
</dbReference>
<evidence type="ECO:0000256" key="3">
    <source>
        <dbReference type="ARBA" id="ARBA00015281"/>
    </source>
</evidence>
<evidence type="ECO:0000313" key="10">
    <source>
        <dbReference type="EMBL" id="MDY0871507.1"/>
    </source>
</evidence>
<accession>A0ABU5DWY8</accession>
<proteinExistence type="inferred from homology"/>
<dbReference type="Pfam" id="PF05433">
    <property type="entry name" value="Rick_17kDa_Anti"/>
    <property type="match status" value="1"/>
</dbReference>
<comment type="subcellular location">
    <subcellularLocation>
        <location evidence="1">Cell outer membrane</location>
        <topology evidence="1">Lipid-anchor</topology>
    </subcellularLocation>
</comment>
<dbReference type="RefSeq" id="WP_320499939.1">
    <property type="nucleotide sequence ID" value="NZ_JAXCLX010000001.1"/>
</dbReference>
<gene>
    <name evidence="10" type="ORF">SMD31_06220</name>
</gene>
<evidence type="ECO:0000259" key="8">
    <source>
        <dbReference type="Pfam" id="PF05433"/>
    </source>
</evidence>
<organism evidence="10 11">
    <name type="scientific">Dongia rigui</name>
    <dbReference type="NCBI Taxonomy" id="940149"/>
    <lineage>
        <taxon>Bacteria</taxon>
        <taxon>Pseudomonadati</taxon>
        <taxon>Pseudomonadota</taxon>
        <taxon>Alphaproteobacteria</taxon>
        <taxon>Rhodospirillales</taxon>
        <taxon>Dongiaceae</taxon>
        <taxon>Dongia</taxon>
    </lineage>
</organism>
<dbReference type="Pfam" id="PF16998">
    <property type="entry name" value="17kDa_Anti_2"/>
    <property type="match status" value="1"/>
</dbReference>
<feature type="region of interest" description="Disordered" evidence="7">
    <location>
        <begin position="144"/>
        <end position="169"/>
    </location>
</feature>
<comment type="caution">
    <text evidence="10">The sequence shown here is derived from an EMBL/GenBank/DDBJ whole genome shotgun (WGS) entry which is preliminary data.</text>
</comment>
<keyword evidence="6" id="KW-0449">Lipoprotein</keyword>
<keyword evidence="5" id="KW-0564">Palmitate</keyword>
<sequence length="169" mass="17453">MPTQSPTRLMLKPISLLLVASLALPLASCSSNSYGGSSQNTGTVLGALGGAAAGAAIGGKDNWWWAAGLGALAGGVVGNQVGAYLDRRDQQTSYQNANYALNKVPDGQKATWSNPQNQTSGYTKPIETTKTASGQTCREFQTGVTAQGQSSTGTGTACRQPDGTWKIIR</sequence>
<keyword evidence="4" id="KW-0732">Signal</keyword>
<evidence type="ECO:0000256" key="4">
    <source>
        <dbReference type="ARBA" id="ARBA00022729"/>
    </source>
</evidence>
<dbReference type="PIRSF" id="PIRSF002721">
    <property type="entry name" value="Surface_antigen_Rickettsia"/>
    <property type="match status" value="1"/>
</dbReference>
<evidence type="ECO:0000256" key="7">
    <source>
        <dbReference type="SAM" id="MobiDB-lite"/>
    </source>
</evidence>
<evidence type="ECO:0000256" key="1">
    <source>
        <dbReference type="ARBA" id="ARBA00004459"/>
    </source>
</evidence>
<evidence type="ECO:0000256" key="6">
    <source>
        <dbReference type="ARBA" id="ARBA00023288"/>
    </source>
</evidence>
<evidence type="ECO:0000313" key="11">
    <source>
        <dbReference type="Proteomes" id="UP001271769"/>
    </source>
</evidence>
<dbReference type="EMBL" id="JAXCLX010000001">
    <property type="protein sequence ID" value="MDY0871507.1"/>
    <property type="molecule type" value="Genomic_DNA"/>
</dbReference>
<feature type="region of interest" description="Disordered" evidence="7">
    <location>
        <begin position="106"/>
        <end position="126"/>
    </location>
</feature>
<dbReference type="Proteomes" id="UP001271769">
    <property type="component" value="Unassembled WGS sequence"/>
</dbReference>
<feature type="domain" description="Glycine zipper 2TM" evidence="8">
    <location>
        <begin position="42"/>
        <end position="82"/>
    </location>
</feature>
<feature type="compositionally biased region" description="Low complexity" evidence="7">
    <location>
        <begin position="144"/>
        <end position="157"/>
    </location>
</feature>
<feature type="domain" description="Surface antigen" evidence="9">
    <location>
        <begin position="89"/>
        <end position="167"/>
    </location>
</feature>
<dbReference type="InterPro" id="IPR008816">
    <property type="entry name" value="Gly_zipper_2TM_dom"/>
</dbReference>